<accession>A0A1N6ISF3</accession>
<organism evidence="1 2">
    <name type="scientific">Nitrosomonas cryotolerans ATCC 49181</name>
    <dbReference type="NCBI Taxonomy" id="1131553"/>
    <lineage>
        <taxon>Bacteria</taxon>
        <taxon>Pseudomonadati</taxon>
        <taxon>Pseudomonadota</taxon>
        <taxon>Betaproteobacteria</taxon>
        <taxon>Nitrosomonadales</taxon>
        <taxon>Nitrosomonadaceae</taxon>
        <taxon>Nitrosomonas</taxon>
    </lineage>
</organism>
<dbReference type="RefSeq" id="WP_177183558.1">
    <property type="nucleotide sequence ID" value="NZ_FSRO01000001.1"/>
</dbReference>
<gene>
    <name evidence="1" type="ORF">SAMN02743940_2036</name>
</gene>
<name>A0A1N6ISF3_9PROT</name>
<dbReference type="Proteomes" id="UP000185062">
    <property type="component" value="Unassembled WGS sequence"/>
</dbReference>
<evidence type="ECO:0000313" key="2">
    <source>
        <dbReference type="Proteomes" id="UP000185062"/>
    </source>
</evidence>
<dbReference type="EMBL" id="FSRO01000001">
    <property type="protein sequence ID" value="SIO34939.1"/>
    <property type="molecule type" value="Genomic_DNA"/>
</dbReference>
<proteinExistence type="predicted"/>
<protein>
    <submittedName>
        <fullName evidence="1">Uncharacterized protein</fullName>
    </submittedName>
</protein>
<reference evidence="1 2" key="1">
    <citation type="submission" date="2016-12" db="EMBL/GenBank/DDBJ databases">
        <authorList>
            <person name="Song W.-J."/>
            <person name="Kurnit D.M."/>
        </authorList>
    </citation>
    <scope>NUCLEOTIDE SEQUENCE [LARGE SCALE GENOMIC DNA]</scope>
    <source>
        <strain evidence="1 2">ATCC 49181</strain>
    </source>
</reference>
<sequence>MSNQDQDQKQEQVCTVCDGTKIPKVNLQDLNENKQIMFPAIDCKHCKGTGKEPN</sequence>
<keyword evidence="2" id="KW-1185">Reference proteome</keyword>
<dbReference type="AlphaFoldDB" id="A0A1N6ISF3"/>
<evidence type="ECO:0000313" key="1">
    <source>
        <dbReference type="EMBL" id="SIO34939.1"/>
    </source>
</evidence>